<reference evidence="3 4" key="2">
    <citation type="submission" date="2015-05" db="EMBL/GenBank/DDBJ databases">
        <title>Distinctive expansion of gene families associated with plant cell wall degradation and secondary metabolism in the genomes of grapevine trunk pathogens.</title>
        <authorList>
            <person name="Lawrence D.P."/>
            <person name="Travadon R."/>
            <person name="Rolshausen P.E."/>
            <person name="Baumgartner K."/>
        </authorList>
    </citation>
    <scope>NUCLEOTIDE SEQUENCE [LARGE SCALE GENOMIC DNA]</scope>
    <source>
        <strain evidence="3">DS831</strain>
    </source>
</reference>
<name>A0A0G2EFC1_9PEZI</name>
<comment type="caution">
    <text evidence="3">The sequence shown here is derived from an EMBL/GenBank/DDBJ whole genome shotgun (WGS) entry which is preliminary data.</text>
</comment>
<dbReference type="PANTHER" id="PTHR36826">
    <property type="entry name" value="PROTEIN ECM13"/>
    <property type="match status" value="1"/>
</dbReference>
<protein>
    <submittedName>
        <fullName evidence="3">Uncharacterized protein</fullName>
    </submittedName>
</protein>
<sequence length="277" mass="31754">MPSHLRLQSSFEPFSAETTRSYFPTAAPPAKKQKMSLSQTYYIAASARTKLTHEAQKSDHDLRLLVGHANLLDSLMLELADAEREQEAWFNKTVNKAARAERHIQWADTIDEEVMEDDDEEDEEDDDIISDSESDSDYEEDDSDFDMIAPLRRIPSPPVRITTTELEDDDEEEDDEEDEYYEDEEFDDEHALVRSPSQQTPPELVHEEDSDSDDDATPTTPPQPTIEYSEKERQAIATTAYLDGKESQLQTTTPDQAAFLQESYFLERRNAPLITSY</sequence>
<feature type="coiled-coil region" evidence="1">
    <location>
        <begin position="65"/>
        <end position="92"/>
    </location>
</feature>
<dbReference type="EMBL" id="LAQI01000089">
    <property type="protein sequence ID" value="KKY20956.1"/>
    <property type="molecule type" value="Genomic_DNA"/>
</dbReference>
<feature type="compositionally biased region" description="Acidic residues" evidence="2">
    <location>
        <begin position="109"/>
        <end position="145"/>
    </location>
</feature>
<evidence type="ECO:0000256" key="1">
    <source>
        <dbReference type="SAM" id="Coils"/>
    </source>
</evidence>
<feature type="compositionally biased region" description="Acidic residues" evidence="2">
    <location>
        <begin position="165"/>
        <end position="188"/>
    </location>
</feature>
<dbReference type="Proteomes" id="UP000034182">
    <property type="component" value="Unassembled WGS sequence"/>
</dbReference>
<keyword evidence="1" id="KW-0175">Coiled coil</keyword>
<feature type="region of interest" description="Disordered" evidence="2">
    <location>
        <begin position="107"/>
        <end position="231"/>
    </location>
</feature>
<proteinExistence type="predicted"/>
<dbReference type="InterPro" id="IPR037738">
    <property type="entry name" value="Ecm13-like"/>
</dbReference>
<organism evidence="3 4">
    <name type="scientific">Diplodia seriata</name>
    <dbReference type="NCBI Taxonomy" id="420778"/>
    <lineage>
        <taxon>Eukaryota</taxon>
        <taxon>Fungi</taxon>
        <taxon>Dikarya</taxon>
        <taxon>Ascomycota</taxon>
        <taxon>Pezizomycotina</taxon>
        <taxon>Dothideomycetes</taxon>
        <taxon>Dothideomycetes incertae sedis</taxon>
        <taxon>Botryosphaeriales</taxon>
        <taxon>Botryosphaeriaceae</taxon>
        <taxon>Diplodia</taxon>
    </lineage>
</organism>
<dbReference type="PANTHER" id="PTHR36826:SF1">
    <property type="entry name" value="PROTEIN ECM13"/>
    <property type="match status" value="1"/>
</dbReference>
<evidence type="ECO:0000313" key="4">
    <source>
        <dbReference type="Proteomes" id="UP000034182"/>
    </source>
</evidence>
<feature type="compositionally biased region" description="Acidic residues" evidence="2">
    <location>
        <begin position="206"/>
        <end position="216"/>
    </location>
</feature>
<accession>A0A0G2EFC1</accession>
<evidence type="ECO:0000256" key="2">
    <source>
        <dbReference type="SAM" id="MobiDB-lite"/>
    </source>
</evidence>
<evidence type="ECO:0000313" key="3">
    <source>
        <dbReference type="EMBL" id="KKY20956.1"/>
    </source>
</evidence>
<reference evidence="3 4" key="1">
    <citation type="submission" date="2015-03" db="EMBL/GenBank/DDBJ databases">
        <authorList>
            <person name="Morales-Cruz A."/>
            <person name="Amrine K.C."/>
            <person name="Cantu D."/>
        </authorList>
    </citation>
    <scope>NUCLEOTIDE SEQUENCE [LARGE SCALE GENOMIC DNA]</scope>
    <source>
        <strain evidence="3">DS831</strain>
    </source>
</reference>
<dbReference type="AlphaFoldDB" id="A0A0G2EFC1"/>
<gene>
    <name evidence="3" type="ORF">UCDDS831_g04451</name>
</gene>